<dbReference type="STRING" id="1234679.BN424_2167"/>
<dbReference type="HOGENOM" id="CLU_2315135_0_0_9"/>
<sequence>MEQVIMRPFSTTTYSLKEVSEKLRCSDTKVGRLVALGLIRPLRLGEMRITDIEYDRFVQYMTENQLDLKEVLGLKIAEIKGKSEEEIANLIHKKGTVTA</sequence>
<evidence type="ECO:0008006" key="3">
    <source>
        <dbReference type="Google" id="ProtNLM"/>
    </source>
</evidence>
<dbReference type="AlphaFoldDB" id="K8ET03"/>
<organism evidence="1 2">
    <name type="scientific">Carnobacterium maltaromaticum LMA28</name>
    <dbReference type="NCBI Taxonomy" id="1234679"/>
    <lineage>
        <taxon>Bacteria</taxon>
        <taxon>Bacillati</taxon>
        <taxon>Bacillota</taxon>
        <taxon>Bacilli</taxon>
        <taxon>Lactobacillales</taxon>
        <taxon>Carnobacteriaceae</taxon>
        <taxon>Carnobacterium</taxon>
    </lineage>
</organism>
<accession>K8ET03</accession>
<dbReference type="Proteomes" id="UP000000212">
    <property type="component" value="Chromosome"/>
</dbReference>
<protein>
    <recommendedName>
        <fullName evidence="3">Helix-turn-helix domain-containing protein</fullName>
    </recommendedName>
</protein>
<dbReference type="PATRIC" id="fig|1234679.3.peg.2168"/>
<gene>
    <name evidence="1" type="ORF">BN424_2167</name>
</gene>
<proteinExistence type="predicted"/>
<name>K8ET03_CARML</name>
<dbReference type="KEGG" id="cml:BN424_2167"/>
<evidence type="ECO:0000313" key="2">
    <source>
        <dbReference type="Proteomes" id="UP000000212"/>
    </source>
</evidence>
<dbReference type="EMBL" id="HE999757">
    <property type="protein sequence ID" value="CCO11721.1"/>
    <property type="molecule type" value="Genomic_DNA"/>
</dbReference>
<dbReference type="RefSeq" id="WP_015076759.1">
    <property type="nucleotide sequence ID" value="NC_019425.2"/>
</dbReference>
<keyword evidence="2" id="KW-1185">Reference proteome</keyword>
<evidence type="ECO:0000313" key="1">
    <source>
        <dbReference type="EMBL" id="CCO11721.1"/>
    </source>
</evidence>
<reference evidence="2" key="1">
    <citation type="journal article" date="2013" name="Genome Announc.">
        <title>Complete Chromosome Sequence of Carnobacterium maltaromaticum LMA 28.</title>
        <authorList>
            <person name="Cailliez-Grimal C."/>
            <person name="Chaillou S."/>
            <person name="Anba-Mondoloni J."/>
            <person name="Loux V."/>
            <person name="Afzal M.I."/>
            <person name="Rahman A."/>
            <person name="Kergourlay G."/>
            <person name="Champomier-Verges M.C."/>
            <person name="Zagorec M."/>
            <person name="Dalgaard P."/>
            <person name="Leisner J.J."/>
            <person name="Prevost H."/>
            <person name="Revol-Junelles A.M."/>
            <person name="Borges F."/>
        </authorList>
    </citation>
    <scope>NUCLEOTIDE SEQUENCE</scope>
    <source>
        <strain evidence="2">LMA28</strain>
    </source>
</reference>